<gene>
    <name evidence="14" type="ORF">SLS63_011141</name>
</gene>
<dbReference type="SUPFAM" id="SSF51735">
    <property type="entry name" value="NAD(P)-binding Rossmann-fold domains"/>
    <property type="match status" value="1"/>
</dbReference>
<evidence type="ECO:0000256" key="3">
    <source>
        <dbReference type="ARBA" id="ARBA00022598"/>
    </source>
</evidence>
<dbReference type="InterPro" id="IPR045851">
    <property type="entry name" value="AMP-bd_C_sf"/>
</dbReference>
<feature type="region of interest" description="Disordered" evidence="10">
    <location>
        <begin position="2054"/>
        <end position="2114"/>
    </location>
</feature>
<proteinExistence type="predicted"/>
<protein>
    <submittedName>
        <fullName evidence="14">Hybrid PKS-NRPS biosynthetic cluster</fullName>
    </submittedName>
</protein>
<dbReference type="SMART" id="SM00826">
    <property type="entry name" value="PKS_DH"/>
    <property type="match status" value="1"/>
</dbReference>
<dbReference type="SUPFAM" id="SSF55048">
    <property type="entry name" value="Probable ACP-binding domain of malonyl-CoA ACP transacylase"/>
    <property type="match status" value="1"/>
</dbReference>
<evidence type="ECO:0000256" key="5">
    <source>
        <dbReference type="ARBA" id="ARBA00022679"/>
    </source>
</evidence>
<dbReference type="InterPro" id="IPR042099">
    <property type="entry name" value="ANL_N_sf"/>
</dbReference>
<feature type="region of interest" description="C-terminal hotdog fold" evidence="9">
    <location>
        <begin position="671"/>
        <end position="821"/>
    </location>
</feature>
<dbReference type="PROSITE" id="PS52019">
    <property type="entry name" value="PKS_MFAS_DH"/>
    <property type="match status" value="1"/>
</dbReference>
<dbReference type="InterPro" id="IPR020807">
    <property type="entry name" value="PKS_DH"/>
</dbReference>
<dbReference type="InterPro" id="IPR020845">
    <property type="entry name" value="AMP-binding_CS"/>
</dbReference>
<dbReference type="InterPro" id="IPR023213">
    <property type="entry name" value="CAT-like_dom_sf"/>
</dbReference>
<evidence type="ECO:0000256" key="1">
    <source>
        <dbReference type="ARBA" id="ARBA00022450"/>
    </source>
</evidence>
<dbReference type="EMBL" id="JAKNSF020000101">
    <property type="protein sequence ID" value="KAK7716026.1"/>
    <property type="molecule type" value="Genomic_DNA"/>
</dbReference>
<dbReference type="PROSITE" id="PS00455">
    <property type="entry name" value="AMP_BINDING"/>
    <property type="match status" value="1"/>
</dbReference>
<dbReference type="Gene3D" id="3.30.559.30">
    <property type="entry name" value="Nonribosomal peptide synthetase, condensation domain"/>
    <property type="match status" value="1"/>
</dbReference>
<dbReference type="Gene3D" id="3.10.129.110">
    <property type="entry name" value="Polyketide synthase dehydratase"/>
    <property type="match status" value="1"/>
</dbReference>
<dbReference type="PROSITE" id="PS00012">
    <property type="entry name" value="PHOSPHOPANTETHEINE"/>
    <property type="match status" value="1"/>
</dbReference>
<keyword evidence="2" id="KW-0597">Phosphoprotein</keyword>
<dbReference type="InterPro" id="IPR049552">
    <property type="entry name" value="PKS_DH_N"/>
</dbReference>
<dbReference type="InterPro" id="IPR029063">
    <property type="entry name" value="SAM-dependent_MTases_sf"/>
</dbReference>
<keyword evidence="3" id="KW-0436">Ligase</keyword>
<feature type="domain" description="PKS/mFAS DH" evidence="13">
    <location>
        <begin position="519"/>
        <end position="821"/>
    </location>
</feature>
<dbReference type="InterPro" id="IPR016036">
    <property type="entry name" value="Malonyl_transacylase_ACP-bd"/>
</dbReference>
<dbReference type="Pfam" id="PF00109">
    <property type="entry name" value="ketoacyl-synt"/>
    <property type="match status" value="1"/>
</dbReference>
<evidence type="ECO:0000256" key="7">
    <source>
        <dbReference type="ARBA" id="ARBA00023002"/>
    </source>
</evidence>
<dbReference type="Pfam" id="PF00698">
    <property type="entry name" value="Acyl_transf_1"/>
    <property type="match status" value="1"/>
</dbReference>
<dbReference type="InterPro" id="IPR000873">
    <property type="entry name" value="AMP-dep_synth/lig_dom"/>
</dbReference>
<dbReference type="InterPro" id="IPR013217">
    <property type="entry name" value="Methyltransf_12"/>
</dbReference>
<accession>A0ABR1NUU4</accession>
<dbReference type="CDD" id="cd00833">
    <property type="entry name" value="PKS"/>
    <property type="match status" value="1"/>
</dbReference>
<keyword evidence="5" id="KW-0808">Transferase</keyword>
<evidence type="ECO:0000256" key="6">
    <source>
        <dbReference type="ARBA" id="ARBA00022737"/>
    </source>
</evidence>
<keyword evidence="6" id="KW-0677">Repeat</keyword>
<dbReference type="SUPFAM" id="SSF52151">
    <property type="entry name" value="FabD/lysophospholipase-like"/>
    <property type="match status" value="1"/>
</dbReference>
<dbReference type="InterPro" id="IPR050091">
    <property type="entry name" value="PKS_NRPS_Biosynth_Enz"/>
</dbReference>
<dbReference type="Pfam" id="PF08242">
    <property type="entry name" value="Methyltransf_12"/>
    <property type="match status" value="1"/>
</dbReference>
<dbReference type="InterPro" id="IPR042104">
    <property type="entry name" value="PKS_dehydratase_sf"/>
</dbReference>
<dbReference type="InterPro" id="IPR013968">
    <property type="entry name" value="PKS_KR"/>
</dbReference>
<evidence type="ECO:0000256" key="9">
    <source>
        <dbReference type="PROSITE-ProRule" id="PRU01363"/>
    </source>
</evidence>
<dbReference type="InterPro" id="IPR014043">
    <property type="entry name" value="Acyl_transferase_dom"/>
</dbReference>
<dbReference type="SUPFAM" id="SSF52777">
    <property type="entry name" value="CoA-dependent acyltransferases"/>
    <property type="match status" value="2"/>
</dbReference>
<dbReference type="Gene3D" id="3.40.50.150">
    <property type="entry name" value="Vaccinia Virus protein VP39"/>
    <property type="match status" value="1"/>
</dbReference>
<keyword evidence="7" id="KW-0560">Oxidoreductase</keyword>
<dbReference type="PROSITE" id="PS50075">
    <property type="entry name" value="CARRIER"/>
    <property type="match status" value="2"/>
</dbReference>
<feature type="compositionally biased region" description="Low complexity" evidence="10">
    <location>
        <begin position="2075"/>
        <end position="2087"/>
    </location>
</feature>
<dbReference type="Gene3D" id="3.40.366.10">
    <property type="entry name" value="Malonyl-Coenzyme A Acyl Carrier Protein, domain 2"/>
    <property type="match status" value="1"/>
</dbReference>
<keyword evidence="4" id="KW-0489">Methyltransferase</keyword>
<feature type="active site" description="Proton acceptor; for dehydratase activity" evidence="9">
    <location>
        <position position="551"/>
    </location>
</feature>
<dbReference type="Gene3D" id="3.40.50.720">
    <property type="entry name" value="NAD(P)-binding Rossmann-like Domain"/>
    <property type="match status" value="1"/>
</dbReference>
<dbReference type="PROSITE" id="PS52004">
    <property type="entry name" value="KS3_2"/>
    <property type="match status" value="1"/>
</dbReference>
<dbReference type="Gene3D" id="3.30.300.30">
    <property type="match status" value="1"/>
</dbReference>
<dbReference type="SMART" id="SM00825">
    <property type="entry name" value="PKS_KS"/>
    <property type="match status" value="1"/>
</dbReference>
<keyword evidence="8" id="KW-0511">Multifunctional enzyme</keyword>
<dbReference type="SUPFAM" id="SSF56801">
    <property type="entry name" value="Acetyl-CoA synthetase-like"/>
    <property type="match status" value="1"/>
</dbReference>
<feature type="active site" description="Proton donor; for dehydratase activity" evidence="9">
    <location>
        <position position="725"/>
    </location>
</feature>
<feature type="domain" description="Carrier" evidence="11">
    <location>
        <begin position="1972"/>
        <end position="2049"/>
    </location>
</feature>
<organism evidence="14 15">
    <name type="scientific">Diaporthe eres</name>
    <name type="common">Phomopsis oblonga</name>
    <dbReference type="NCBI Taxonomy" id="83184"/>
    <lineage>
        <taxon>Eukaryota</taxon>
        <taxon>Fungi</taxon>
        <taxon>Dikarya</taxon>
        <taxon>Ascomycota</taxon>
        <taxon>Pezizomycotina</taxon>
        <taxon>Sordariomycetes</taxon>
        <taxon>Sordariomycetidae</taxon>
        <taxon>Diaporthales</taxon>
        <taxon>Diaporthaceae</taxon>
        <taxon>Diaporthe</taxon>
        <taxon>Diaporthe eres species complex</taxon>
    </lineage>
</organism>
<dbReference type="Gene3D" id="3.40.47.10">
    <property type="match status" value="1"/>
</dbReference>
<dbReference type="Gene3D" id="3.40.50.12780">
    <property type="entry name" value="N-terminal domain of ligase-like"/>
    <property type="match status" value="1"/>
</dbReference>
<dbReference type="InterPro" id="IPR016035">
    <property type="entry name" value="Acyl_Trfase/lysoPLipase"/>
</dbReference>
<dbReference type="Pfam" id="PF14765">
    <property type="entry name" value="PS-DH"/>
    <property type="match status" value="1"/>
</dbReference>
<keyword evidence="15" id="KW-1185">Reference proteome</keyword>
<feature type="region of interest" description="N-terminal hotdog fold" evidence="9">
    <location>
        <begin position="519"/>
        <end position="655"/>
    </location>
</feature>
<feature type="domain" description="Carrier" evidence="11">
    <location>
        <begin position="3119"/>
        <end position="3194"/>
    </location>
</feature>
<dbReference type="InterPro" id="IPR014031">
    <property type="entry name" value="Ketoacyl_synth_C"/>
</dbReference>
<dbReference type="InterPro" id="IPR049551">
    <property type="entry name" value="PKS_DH_C"/>
</dbReference>
<evidence type="ECO:0000256" key="10">
    <source>
        <dbReference type="SAM" id="MobiDB-lite"/>
    </source>
</evidence>
<dbReference type="SUPFAM" id="SSF53335">
    <property type="entry name" value="S-adenosyl-L-methionine-dependent methyltransferases"/>
    <property type="match status" value="1"/>
</dbReference>
<dbReference type="SMART" id="SM00827">
    <property type="entry name" value="PKS_AT"/>
    <property type="match status" value="1"/>
</dbReference>
<dbReference type="Pfam" id="PF00668">
    <property type="entry name" value="Condensation"/>
    <property type="match status" value="1"/>
</dbReference>
<dbReference type="Gene3D" id="3.30.559.10">
    <property type="entry name" value="Chloramphenicol acetyltransferase-like domain"/>
    <property type="match status" value="1"/>
</dbReference>
<dbReference type="Pfam" id="PF00550">
    <property type="entry name" value="PP-binding"/>
    <property type="match status" value="2"/>
</dbReference>
<dbReference type="Pfam" id="PF02801">
    <property type="entry name" value="Ketoacyl-synt_C"/>
    <property type="match status" value="1"/>
</dbReference>
<evidence type="ECO:0000256" key="8">
    <source>
        <dbReference type="ARBA" id="ARBA00023268"/>
    </source>
</evidence>
<dbReference type="Pfam" id="PF08659">
    <property type="entry name" value="KR"/>
    <property type="match status" value="1"/>
</dbReference>
<evidence type="ECO:0000259" key="13">
    <source>
        <dbReference type="PROSITE" id="PS52019"/>
    </source>
</evidence>
<dbReference type="SMART" id="SM00823">
    <property type="entry name" value="PKS_PP"/>
    <property type="match status" value="2"/>
</dbReference>
<dbReference type="InterPro" id="IPR049900">
    <property type="entry name" value="PKS_mFAS_DH"/>
</dbReference>
<dbReference type="Pfam" id="PF21089">
    <property type="entry name" value="PKS_DH_N"/>
    <property type="match status" value="1"/>
</dbReference>
<dbReference type="InterPro" id="IPR001242">
    <property type="entry name" value="Condensation_dom"/>
</dbReference>
<dbReference type="SMART" id="SM00822">
    <property type="entry name" value="PKS_KR"/>
    <property type="match status" value="1"/>
</dbReference>
<comment type="caution">
    <text evidence="14">The sequence shown here is derived from an EMBL/GenBank/DDBJ whole genome shotgun (WGS) entry which is preliminary data.</text>
</comment>
<dbReference type="PANTHER" id="PTHR43775:SF20">
    <property type="entry name" value="HYBRID PKS-NRPS SYNTHETASE APDA"/>
    <property type="match status" value="1"/>
</dbReference>
<dbReference type="PANTHER" id="PTHR43775">
    <property type="entry name" value="FATTY ACID SYNTHASE"/>
    <property type="match status" value="1"/>
</dbReference>
<dbReference type="InterPro" id="IPR036291">
    <property type="entry name" value="NAD(P)-bd_dom_sf"/>
</dbReference>
<dbReference type="Pfam" id="PF00501">
    <property type="entry name" value="AMP-binding"/>
    <property type="match status" value="1"/>
</dbReference>
<dbReference type="InterPro" id="IPR006162">
    <property type="entry name" value="Ppantetheine_attach_site"/>
</dbReference>
<dbReference type="CDD" id="cd19532">
    <property type="entry name" value="C_PKS-NRPS"/>
    <property type="match status" value="1"/>
</dbReference>
<evidence type="ECO:0000259" key="12">
    <source>
        <dbReference type="PROSITE" id="PS52004"/>
    </source>
</evidence>
<dbReference type="InterPro" id="IPR009081">
    <property type="entry name" value="PP-bd_ACP"/>
</dbReference>
<dbReference type="Gene3D" id="1.10.1200.10">
    <property type="entry name" value="ACP-like"/>
    <property type="match status" value="2"/>
</dbReference>
<dbReference type="InterPro" id="IPR057326">
    <property type="entry name" value="KR_dom"/>
</dbReference>
<evidence type="ECO:0000259" key="11">
    <source>
        <dbReference type="PROSITE" id="PS50075"/>
    </source>
</evidence>
<feature type="domain" description="Ketosynthase family 3 (KS3)" evidence="12">
    <location>
        <begin position="1"/>
        <end position="185"/>
    </location>
</feature>
<evidence type="ECO:0000256" key="2">
    <source>
        <dbReference type="ARBA" id="ARBA00022553"/>
    </source>
</evidence>
<dbReference type="InterPro" id="IPR020806">
    <property type="entry name" value="PKS_PP-bd"/>
</dbReference>
<dbReference type="Proteomes" id="UP001430848">
    <property type="component" value="Unassembled WGS sequence"/>
</dbReference>
<dbReference type="SUPFAM" id="SSF47336">
    <property type="entry name" value="ACP-like"/>
    <property type="match status" value="2"/>
</dbReference>
<dbReference type="InterPro" id="IPR016039">
    <property type="entry name" value="Thiolase-like"/>
</dbReference>
<evidence type="ECO:0000313" key="15">
    <source>
        <dbReference type="Proteomes" id="UP001430848"/>
    </source>
</evidence>
<evidence type="ECO:0000313" key="14">
    <source>
        <dbReference type="EMBL" id="KAK7716026.1"/>
    </source>
</evidence>
<keyword evidence="1" id="KW-0596">Phosphopantetheine</keyword>
<evidence type="ECO:0000256" key="4">
    <source>
        <dbReference type="ARBA" id="ARBA00022603"/>
    </source>
</evidence>
<dbReference type="SUPFAM" id="SSF53901">
    <property type="entry name" value="Thiolase-like"/>
    <property type="match status" value="1"/>
</dbReference>
<dbReference type="InterPro" id="IPR001227">
    <property type="entry name" value="Ac_transferase_dom_sf"/>
</dbReference>
<name>A0ABR1NUU4_DIAER</name>
<dbReference type="CDD" id="cd02440">
    <property type="entry name" value="AdoMet_MTases"/>
    <property type="match status" value="1"/>
</dbReference>
<reference evidence="14 15" key="1">
    <citation type="submission" date="2024-02" db="EMBL/GenBank/DDBJ databases">
        <title>De novo assembly and annotation of 12 fungi associated with fruit tree decline syndrome in Ontario, Canada.</title>
        <authorList>
            <person name="Sulman M."/>
            <person name="Ellouze W."/>
            <person name="Ilyukhin E."/>
        </authorList>
    </citation>
    <scope>NUCLEOTIDE SEQUENCE [LARGE SCALE GENOMIC DNA]</scope>
    <source>
        <strain evidence="14 15">M169</strain>
    </source>
</reference>
<sequence>MQLHMLSPTGRSRMWDAKADGYARGEGSAAVLLKLLHQAIADGDDIECVIRETGVNQDGRTAGITVPSVSAQTALIRSTYARCRLDSSKEEDRCQYFEAHGTGTLAGDPVEAEAVRNAFFDKPQHYQDGIQYKSQKVYHLEYLAFLLAKAHSGPRWELAYTGNPPKWSLIQELLAPTQTSRVHEAAISQPLCTALQICLVDLLAACGIKFNGVVGHSSGEIAAVYAAGHINAHDAIRIAYYRGMHADDSPKPGVPGRMMAVGMSFEEARSYCLKDQFVGRIVVAASNSRSSTTLSGDADAIDEAKSLLDASGVFARILKIEKAYHSPHMDSCSQPYLESLRQCNIAVQSDAQNSCKWFSSVYGPDGRSIDDPTALRDEYWVDNLCQPVLFSQALDRAVTESYCYDIILEVGPHAALKSPAKETLKTLTGVDIPYVGTLSRGQNDMIAFSDALGFLWRHFQSPSPVVDFQGFRRACVGQERADQASVVKGLPTYVWDHDKPLWNESRISRLYRERKHPPHELLGTETSDGNMKEIRWRNILRLREMDWLRGHRFQNQVLFPAAGYVSMAVEAAIRLGDSETPVQFVELEDLTIHDAITLEEDSRGTDVRFVVRVIERTSTAITADYTCYSADVDGSSEGTDKVNFTGRATVTLGASDDPLALPAREAPRLPLANLDLSRFYSSLEDIGLQYSGDFVMQSASRILNTATVSARHISSSLLVHPATLDATFQGIFAAYCFPGDGRLRSGYLPASIDSVRVDVSALRCARAKGDSELMHTADCYVRSTSGSTISGDVSIFSGSDFHPELQIEGVTCTSLERNLAKNDRKTFSQTIWMPDVSNDLPLGDPWCPEEKELAEIIERVVYFYLRNLREEISPEEIPSMDDHFQCLMDWALNHVLPRIESGRHPRVKAAWKDDTPEMIAFWKARFRGKIDMDLITALGEALPAVCRGTLPTLQVLMENDMLNRFYKEGLGFPQANLHLASLVSRFSHRYPHIKVLEIGAGTGGATAHVLKALSPQFESYTYTDISPGFFENARSLFHDFLPKMTFKTLDVERDPVEQGYEAESFDLIIASNVLHATTFLGNTLQNCRRLLRPGGQLMLMEITSAEETVRLGFITAGLPGWWLGREDGRTHAPTISEAQWDHILAENGFSGVDVARRDFEECHYNTVMATQAVDDRVSILREPLSMRSTSDSSTSLPPRINKLVIVGGKEAHQKSIVQNLKKSLQSFSVSILAVDSLEQFSAESLTSGNAALCLADLDKPVWKNITQVKFNVMNNLFLGSSHILWATRGRMANEPYSNMTVGMGRSFLLENPHVSLQFLDLDSDGEAEAEAIILAESLLRMTCLSSPGFEGVLWSFEHELCMKEGRTYIPRILPDDEFNDRLNAETRPIERDVCPVNSCVEATQQDTQLALVESEQHANCAGAQGRCKNGLVRVLVSSLLPFATRDRHFLFICVGSDLKSDAKFLFLSQSNASVVCSPPGQRIKWNPSLSDGDALYEVLTHLIAENLLFGVDGSLWVHEADDRLAKHLMHCSESHGPNLFLSTVSPRQDPLRCFIHPRTPARDLAKILPAGLTRYANAGCENAQDFGTMVKSLNRDGRAEVYSLMSSVRGRQSVNLQFPRHAMWDILTKACLHVSSKNTQNCSDDTCAAITEVTAVKGLSLADKRPAHVLAWTSQGTVPALIRSFESINLFSNDKTYLLVGLTGEVGLSLCRWMVGCGARHLAITSRNPNISPASLDDLQSRGARVAVFSLDISDREALNKVHSEICDTMPPIAGVANAAMVLSDRTFENATLDDFQAVLAPKVQGSKNLDDLFFATDLEFFVLFSSIASVVGSKGQSNYGAANLFMHSLARQRRNRGVAASVMDIAMLLGVGYVARSLDQYESQMKQYSYMAISEPEFHNIFAAAIVSGKPGSGHSPEIITGVGPDSEAPWKRDPRFSHYVCYEQKSTQVVEAVHSSRSVLGQLAQSDSGEVLSIMESAFSSKVESMLQLEAGSIDVQAPLVRVGIDSLVAVELRSWFLREMDIDMPVLKFLNGASVSDISKDALARLSASSRAQATADSSTQDDKTLLSDAESLSSGQSSPIGSGTEAQTRDFDFVPDSPSGTESGVLPDTAITTPANEVSEIIVQSSPYDRVGPMSIGQTRLFFLQEYSQKKSAYTVIMLGKAQNTVSITRLQRALDAIAQKHESLRSAFFVDRSSRQFVQAVTSKSGVSLEHKDLTSPEDLAAEVEKHKTFEFDLAHGQTIKFLVLSESPTSQYILICYHHIVLDGFSAIMFLKDLDEAYSGRTLIPPAQQAIDLCAKQRLTRVPCNLQDELQFWAKIHSKPANTLPLMPFSKVRNRKILRKFDVVWHDAIFDAEVTRRVKAVGTKLGVTAFQIYLSTLAAFLSRCLDVDDLNIGVMDSNRLDTEDLETFGYFMNFLPLRFAVQSESTFTSLARRTRDMMYDALANSRAPLATIIDQLKVPRSGTHHPLFQVALNYRQDNSTRSSFGDVPIEWLDGTNLGYPYDMKFDVNDTPNGTRFCLVTQKYLYGASDAKRMIRWYEAALTAFLSEPNISIGSCPLSKPEDAISLTQGTRSTVDSNRTLAHQTQEMATLYPDSLAITDSVGGRLTYSEVVARSEQIATLLQSTVGFRNGDKVAVLLTAVSDLVCSLIAIMRLGLVYVPLDTRNSTERLEEILSDCQPSTVLCHGATEAQARHLTARGIPLTNIENLGKAGPDNSLHSGILAAPDEVGFVMYTSGTTGPPKGVLLTHLGLMNQISGTTSQLGIGRQVVLQSASPESDISPEQIFVALSGGGTLVMAPQSAKEDIAEVADIMLNENITYTNFTTSEYLDLLKHGSKVLRKCTSWNFAFASREKVTARLRRAMRGLELPGLELVSVYGPVEASISCSRVRLDYQEACEDFSDVTGEGFCGQMMPNCSVVIVDQDLRPVPVGYPGEICIAGPGLAKGYLNNPNEEGRVFFHNSYASSGDISLGWTTLFRSGDKGRVLEDGSVHFIGRLAADKEAIIQDKPVNIAELADVIIREASPAILDAAISWRGESGVLVAFVTVADESIGDIDVFLRRLRATVPLPTHMIPDAIIPVRSLPRTLDGRKDLRALDKLLLPQDISSSITAESFSPLELRVKSIWESLISIDSLADLKPESDFFCTGGNSLLLIPLQAALQAGLRCSLSLPDLFQFRTIRSIAACIQGRAGDVEGLVGKRAI</sequence>
<dbReference type="InterPro" id="IPR020841">
    <property type="entry name" value="PKS_Beta-ketoAc_synthase_dom"/>
</dbReference>
<dbReference type="InterPro" id="IPR036736">
    <property type="entry name" value="ACP-like_sf"/>
</dbReference>
<dbReference type="InterPro" id="IPR014030">
    <property type="entry name" value="Ketoacyl_synth_N"/>
</dbReference>